<accession>A0ABD1LBH7</accession>
<evidence type="ECO:0000256" key="1">
    <source>
        <dbReference type="SAM" id="Phobius"/>
    </source>
</evidence>
<keyword evidence="1" id="KW-1133">Transmembrane helix</keyword>
<evidence type="ECO:0000313" key="2">
    <source>
        <dbReference type="EMBL" id="KAL2320826.1"/>
    </source>
</evidence>
<keyword evidence="1" id="KW-0812">Transmembrane</keyword>
<comment type="caution">
    <text evidence="2">The sequence shown here is derived from an EMBL/GenBank/DDBJ whole genome shotgun (WGS) entry which is preliminary data.</text>
</comment>
<protein>
    <submittedName>
        <fullName evidence="2">Uncharacterized protein</fullName>
    </submittedName>
</protein>
<proteinExistence type="predicted"/>
<sequence length="88" mass="9945">MATLIGCQYYYLLFLLWFVSSVTFFVDTHVMLLRIKTVILGYVQSFGVNSPMSLSLMAPCWDHFSPIISLGLYADLPTTQVLALAFRS</sequence>
<gene>
    <name evidence="2" type="ORF">Fmac_029795</name>
</gene>
<dbReference type="Proteomes" id="UP001603857">
    <property type="component" value="Unassembled WGS sequence"/>
</dbReference>
<name>A0ABD1LBH7_9FABA</name>
<feature type="transmembrane region" description="Helical" evidence="1">
    <location>
        <begin position="12"/>
        <end position="33"/>
    </location>
</feature>
<dbReference type="AlphaFoldDB" id="A0ABD1LBH7"/>
<reference evidence="2 3" key="1">
    <citation type="submission" date="2024-08" db="EMBL/GenBank/DDBJ databases">
        <title>Insights into the chromosomal genome structure of Flemingia macrophylla.</title>
        <authorList>
            <person name="Ding Y."/>
            <person name="Zhao Y."/>
            <person name="Bi W."/>
            <person name="Wu M."/>
            <person name="Zhao G."/>
            <person name="Gong Y."/>
            <person name="Li W."/>
            <person name="Zhang P."/>
        </authorList>
    </citation>
    <scope>NUCLEOTIDE SEQUENCE [LARGE SCALE GENOMIC DNA]</scope>
    <source>
        <strain evidence="2">DYQJB</strain>
        <tissue evidence="2">Leaf</tissue>
    </source>
</reference>
<keyword evidence="1" id="KW-0472">Membrane</keyword>
<keyword evidence="3" id="KW-1185">Reference proteome</keyword>
<organism evidence="2 3">
    <name type="scientific">Flemingia macrophylla</name>
    <dbReference type="NCBI Taxonomy" id="520843"/>
    <lineage>
        <taxon>Eukaryota</taxon>
        <taxon>Viridiplantae</taxon>
        <taxon>Streptophyta</taxon>
        <taxon>Embryophyta</taxon>
        <taxon>Tracheophyta</taxon>
        <taxon>Spermatophyta</taxon>
        <taxon>Magnoliopsida</taxon>
        <taxon>eudicotyledons</taxon>
        <taxon>Gunneridae</taxon>
        <taxon>Pentapetalae</taxon>
        <taxon>rosids</taxon>
        <taxon>fabids</taxon>
        <taxon>Fabales</taxon>
        <taxon>Fabaceae</taxon>
        <taxon>Papilionoideae</taxon>
        <taxon>50 kb inversion clade</taxon>
        <taxon>NPAAA clade</taxon>
        <taxon>indigoferoid/millettioid clade</taxon>
        <taxon>Phaseoleae</taxon>
        <taxon>Flemingia</taxon>
    </lineage>
</organism>
<evidence type="ECO:0000313" key="3">
    <source>
        <dbReference type="Proteomes" id="UP001603857"/>
    </source>
</evidence>
<dbReference type="EMBL" id="JBGMDY010000010">
    <property type="protein sequence ID" value="KAL2320826.1"/>
    <property type="molecule type" value="Genomic_DNA"/>
</dbReference>